<reference evidence="1 2" key="1">
    <citation type="journal article" date="2015" name="Genome Biol. Evol.">
        <title>Characterization of Three Mycobacterium spp. with Potential Use in Bioremediation by Genome Sequencing and Comparative Genomics.</title>
        <authorList>
            <person name="Das S."/>
            <person name="Pettersson B.M."/>
            <person name="Behra P.R."/>
            <person name="Ramesh M."/>
            <person name="Dasgupta S."/>
            <person name="Bhattacharya A."/>
            <person name="Kirsebom L.A."/>
        </authorList>
    </citation>
    <scope>NUCLEOTIDE SEQUENCE [LARGE SCALE GENOMIC DNA]</scope>
    <source>
        <strain evidence="1 2">DSM 43826</strain>
    </source>
</reference>
<dbReference type="RefSeq" id="WP_048469072.1">
    <property type="nucleotide sequence ID" value="NZ_JYNL01000009.1"/>
</dbReference>
<proteinExistence type="predicted"/>
<dbReference type="Proteomes" id="UP000036513">
    <property type="component" value="Unassembled WGS sequence"/>
</dbReference>
<dbReference type="PATRIC" id="fig|37916.4.peg.967"/>
<keyword evidence="2" id="KW-1185">Reference proteome</keyword>
<organism evidence="1 2">
    <name type="scientific">Mycolicibacterium chlorophenolicum</name>
    <dbReference type="NCBI Taxonomy" id="37916"/>
    <lineage>
        <taxon>Bacteria</taxon>
        <taxon>Bacillati</taxon>
        <taxon>Actinomycetota</taxon>
        <taxon>Actinomycetes</taxon>
        <taxon>Mycobacteriales</taxon>
        <taxon>Mycobacteriaceae</taxon>
        <taxon>Mycolicibacterium</taxon>
    </lineage>
</organism>
<protein>
    <submittedName>
        <fullName evidence="1">Uncharacterized protein</fullName>
    </submittedName>
</protein>
<dbReference type="AlphaFoldDB" id="A0A0J6WL88"/>
<dbReference type="EMBL" id="JYNL01000009">
    <property type="protein sequence ID" value="KMO82467.1"/>
    <property type="molecule type" value="Genomic_DNA"/>
</dbReference>
<name>A0A0J6WL88_9MYCO</name>
<comment type="caution">
    <text evidence="1">The sequence shown here is derived from an EMBL/GenBank/DDBJ whole genome shotgun (WGS) entry which is preliminary data.</text>
</comment>
<gene>
    <name evidence="1" type="ORF">MCHLDSM_01090</name>
</gene>
<evidence type="ECO:0000313" key="2">
    <source>
        <dbReference type="Proteomes" id="UP000036513"/>
    </source>
</evidence>
<sequence>MDDIDGPSAEAVFRMKPAVAIEALARQFVSGQRLLADARRVLDTLPADAPVDAVKEVRERVDAVTALWDSQQGPNLAACFRLALEVLDTYGPDGVAVEDPIDAAIWDNKYFVWFSEFGGEPPRPSSGADEGGSVR</sequence>
<dbReference type="STRING" id="37916.MCHLDSM_01090"/>
<accession>A0A0J6WL88</accession>
<evidence type="ECO:0000313" key="1">
    <source>
        <dbReference type="EMBL" id="KMO82467.1"/>
    </source>
</evidence>